<evidence type="ECO:0000256" key="4">
    <source>
        <dbReference type="ARBA" id="ARBA00023172"/>
    </source>
</evidence>
<dbReference type="InterPro" id="IPR013762">
    <property type="entry name" value="Integrase-like_cat_sf"/>
</dbReference>
<dbReference type="AlphaFoldDB" id="A0A3S4V7S9"/>
<name>A0A3S4V7S9_9ACTN</name>
<dbReference type="PANTHER" id="PTHR30349:SF64">
    <property type="entry name" value="PROPHAGE INTEGRASE INTD-RELATED"/>
    <property type="match status" value="1"/>
</dbReference>
<dbReference type="InterPro" id="IPR010998">
    <property type="entry name" value="Integrase_recombinase_N"/>
</dbReference>
<keyword evidence="4" id="KW-0233">DNA recombination</keyword>
<evidence type="ECO:0000256" key="1">
    <source>
        <dbReference type="ARBA" id="ARBA00008857"/>
    </source>
</evidence>
<dbReference type="Pfam" id="PF14659">
    <property type="entry name" value="Phage_int_SAM_3"/>
    <property type="match status" value="1"/>
</dbReference>
<keyword evidence="3 5" id="KW-0238">DNA-binding</keyword>
<dbReference type="RefSeq" id="WP_126412745.1">
    <property type="nucleotide sequence ID" value="NZ_LR134473.1"/>
</dbReference>
<evidence type="ECO:0000313" key="9">
    <source>
        <dbReference type="Proteomes" id="UP000277858"/>
    </source>
</evidence>
<dbReference type="Pfam" id="PF00589">
    <property type="entry name" value="Phage_integrase"/>
    <property type="match status" value="1"/>
</dbReference>
<dbReference type="InterPro" id="IPR002104">
    <property type="entry name" value="Integrase_catalytic"/>
</dbReference>
<evidence type="ECO:0000313" key="8">
    <source>
        <dbReference type="EMBL" id="VEI03731.1"/>
    </source>
</evidence>
<dbReference type="Gene3D" id="1.10.150.130">
    <property type="match status" value="1"/>
</dbReference>
<gene>
    <name evidence="8" type="primary">Int-Tn_2</name>
    <name evidence="8" type="ORF">NCTC13652_01944</name>
</gene>
<organism evidence="8 9">
    <name type="scientific">Acidipropionibacterium jensenii</name>
    <dbReference type="NCBI Taxonomy" id="1749"/>
    <lineage>
        <taxon>Bacteria</taxon>
        <taxon>Bacillati</taxon>
        <taxon>Actinomycetota</taxon>
        <taxon>Actinomycetes</taxon>
        <taxon>Propionibacteriales</taxon>
        <taxon>Propionibacteriaceae</taxon>
        <taxon>Acidipropionibacterium</taxon>
    </lineage>
</organism>
<dbReference type="EMBL" id="LR134473">
    <property type="protein sequence ID" value="VEI03731.1"/>
    <property type="molecule type" value="Genomic_DNA"/>
</dbReference>
<dbReference type="InterPro" id="IPR050090">
    <property type="entry name" value="Tyrosine_recombinase_XerCD"/>
</dbReference>
<dbReference type="InterPro" id="IPR044068">
    <property type="entry name" value="CB"/>
</dbReference>
<dbReference type="CDD" id="cd01189">
    <property type="entry name" value="INT_ICEBs1_C_like"/>
    <property type="match status" value="1"/>
</dbReference>
<dbReference type="OrthoDB" id="4326943at2"/>
<dbReference type="SUPFAM" id="SSF56349">
    <property type="entry name" value="DNA breaking-rejoining enzymes"/>
    <property type="match status" value="1"/>
</dbReference>
<dbReference type="GO" id="GO:0003677">
    <property type="term" value="F:DNA binding"/>
    <property type="evidence" value="ECO:0007669"/>
    <property type="project" value="UniProtKB-UniRule"/>
</dbReference>
<dbReference type="Proteomes" id="UP000277858">
    <property type="component" value="Chromosome"/>
</dbReference>
<proteinExistence type="inferred from homology"/>
<dbReference type="Gene3D" id="1.10.443.10">
    <property type="entry name" value="Intergrase catalytic core"/>
    <property type="match status" value="1"/>
</dbReference>
<sequence length="388" mass="43022">MAKIRKRTRTLPSGTEATDWQVDYRSPEGKRIRPSFKRKVDAQRWLDAQTTSRSLGTWVDPKDARGTVGAEAAAWLASGVDWKVSTRARNESIVKNHIQPRWGTVQLGQVTTEAIQKWVNGMTLSAGTVRKNHGVLSSILDHAIKMRRLGVNPCRGVTLPRQVRKKRRYLTDVEVEALATEAGPYALVVYVLAYCGLRWGEMAALTVGNVDLDRRRLIIERSVTEVGTMVWSDPKTHQRRSVAYLPFLDDMMADQVKGREREDLLFPAGDDAVMREGNARRNWFDGAVEDAGIGKLTPHELRHTAASLAIRSGADPKVVQNMLGHASAAMTLDTYADLFDDGQDIATAKMNAAREEALRVASEELAKAGGHHMVTTEVVSLNEEPSET</sequence>
<feature type="domain" description="Tyr recombinase" evidence="6">
    <location>
        <begin position="165"/>
        <end position="350"/>
    </location>
</feature>
<evidence type="ECO:0000259" key="7">
    <source>
        <dbReference type="PROSITE" id="PS51900"/>
    </source>
</evidence>
<dbReference type="PROSITE" id="PS51898">
    <property type="entry name" value="TYR_RECOMBINASE"/>
    <property type="match status" value="1"/>
</dbReference>
<accession>A0A3S4V7S9</accession>
<evidence type="ECO:0000259" key="6">
    <source>
        <dbReference type="PROSITE" id="PS51898"/>
    </source>
</evidence>
<dbReference type="PROSITE" id="PS51900">
    <property type="entry name" value="CB"/>
    <property type="match status" value="1"/>
</dbReference>
<keyword evidence="9" id="KW-1185">Reference proteome</keyword>
<dbReference type="InterPro" id="IPR004107">
    <property type="entry name" value="Integrase_SAM-like_N"/>
</dbReference>
<protein>
    <submittedName>
        <fullName evidence="8">Integrase</fullName>
    </submittedName>
</protein>
<dbReference type="GO" id="GO:0015074">
    <property type="term" value="P:DNA integration"/>
    <property type="evidence" value="ECO:0007669"/>
    <property type="project" value="UniProtKB-KW"/>
</dbReference>
<evidence type="ECO:0000256" key="5">
    <source>
        <dbReference type="PROSITE-ProRule" id="PRU01248"/>
    </source>
</evidence>
<reference evidence="8 9" key="1">
    <citation type="submission" date="2018-12" db="EMBL/GenBank/DDBJ databases">
        <authorList>
            <consortium name="Pathogen Informatics"/>
        </authorList>
    </citation>
    <scope>NUCLEOTIDE SEQUENCE [LARGE SCALE GENOMIC DNA]</scope>
    <source>
        <strain evidence="8 9">NCTC13652</strain>
    </source>
</reference>
<dbReference type="PANTHER" id="PTHR30349">
    <property type="entry name" value="PHAGE INTEGRASE-RELATED"/>
    <property type="match status" value="1"/>
</dbReference>
<feature type="domain" description="Core-binding (CB)" evidence="7">
    <location>
        <begin position="66"/>
        <end position="144"/>
    </location>
</feature>
<dbReference type="GO" id="GO:0006310">
    <property type="term" value="P:DNA recombination"/>
    <property type="evidence" value="ECO:0007669"/>
    <property type="project" value="UniProtKB-KW"/>
</dbReference>
<keyword evidence="2" id="KW-0229">DNA integration</keyword>
<evidence type="ECO:0000256" key="3">
    <source>
        <dbReference type="ARBA" id="ARBA00023125"/>
    </source>
</evidence>
<comment type="similarity">
    <text evidence="1">Belongs to the 'phage' integrase family.</text>
</comment>
<evidence type="ECO:0000256" key="2">
    <source>
        <dbReference type="ARBA" id="ARBA00022908"/>
    </source>
</evidence>
<dbReference type="InterPro" id="IPR011010">
    <property type="entry name" value="DNA_brk_join_enz"/>
</dbReference>